<dbReference type="SUPFAM" id="SSF89447">
    <property type="entry name" value="AbrB/MazE/MraZ-like"/>
    <property type="match status" value="1"/>
</dbReference>
<dbReference type="GO" id="GO:0030435">
    <property type="term" value="P:sporulation resulting in formation of a cellular spore"/>
    <property type="evidence" value="ECO:0007669"/>
    <property type="project" value="UniProtKB-KW"/>
</dbReference>
<evidence type="ECO:0000313" key="9">
    <source>
        <dbReference type="EMBL" id="PST35922.1"/>
    </source>
</evidence>
<dbReference type="GO" id="GO:0042802">
    <property type="term" value="F:identical protein binding"/>
    <property type="evidence" value="ECO:0007669"/>
    <property type="project" value="UniProtKB-ARBA"/>
</dbReference>
<keyword evidence="10" id="KW-1185">Reference proteome</keyword>
<keyword evidence="4 7" id="KW-0238">DNA-binding</keyword>
<evidence type="ECO:0000256" key="4">
    <source>
        <dbReference type="ARBA" id="ARBA00023125"/>
    </source>
</evidence>
<dbReference type="PROSITE" id="PS51740">
    <property type="entry name" value="SPOVT_ABRB"/>
    <property type="match status" value="1"/>
</dbReference>
<dbReference type="FunFam" id="2.10.260.10:FF:000001">
    <property type="entry name" value="Stage V sporulation protein T"/>
    <property type="match status" value="1"/>
</dbReference>
<dbReference type="NCBIfam" id="TIGR02851">
    <property type="entry name" value="spore_V_T"/>
    <property type="match status" value="1"/>
</dbReference>
<accession>A0A2T3FKY7</accession>
<keyword evidence="5" id="KW-0010">Activator</keyword>
<dbReference type="Proteomes" id="UP000241048">
    <property type="component" value="Unassembled WGS sequence"/>
</dbReference>
<sequence>MKATGIVRRIDDLGRVVIPKEIRRTLRLREGTPLEIFTDREGEIILKKYSPMVELAAFAVQYAEAMAQSTGLMVCIADRDQIIAVSGGPKKEYYQKTISRALELAVSERQNICAARGEKAFIPITSDEVEESSAEVIVPILSEGDAIGAVILLSREAKQALGGAEMKLAATAAGFLGRQMEG</sequence>
<dbReference type="Pfam" id="PF04014">
    <property type="entry name" value="MazE_antitoxin"/>
    <property type="match status" value="1"/>
</dbReference>
<evidence type="ECO:0000256" key="7">
    <source>
        <dbReference type="PROSITE-ProRule" id="PRU01076"/>
    </source>
</evidence>
<gene>
    <name evidence="9" type="primary">spoVT</name>
    <name evidence="9" type="ORF">C7U56_13745</name>
</gene>
<comment type="caution">
    <text evidence="9">The sequence shown here is derived from an EMBL/GenBank/DDBJ whole genome shotgun (WGS) entry which is preliminary data.</text>
</comment>
<dbReference type="PANTHER" id="PTHR36432">
    <property type="match status" value="1"/>
</dbReference>
<dbReference type="SMART" id="SM00966">
    <property type="entry name" value="SpoVT_AbrB"/>
    <property type="match status" value="1"/>
</dbReference>
<keyword evidence="2" id="KW-0749">Sporulation</keyword>
<organism evidence="9 10">
    <name type="scientific">Clostridium fessum</name>
    <dbReference type="NCBI Taxonomy" id="2126740"/>
    <lineage>
        <taxon>Bacteria</taxon>
        <taxon>Bacillati</taxon>
        <taxon>Bacillota</taxon>
        <taxon>Clostridia</taxon>
        <taxon>Eubacteriales</taxon>
        <taxon>Clostridiaceae</taxon>
        <taxon>Clostridium</taxon>
    </lineage>
</organism>
<dbReference type="InterPro" id="IPR037914">
    <property type="entry name" value="SpoVT-AbrB_sf"/>
</dbReference>
<dbReference type="NCBIfam" id="TIGR01439">
    <property type="entry name" value="lp_hng_hel_AbrB"/>
    <property type="match status" value="1"/>
</dbReference>
<protein>
    <submittedName>
        <fullName evidence="9">Stage V sporulation protein T</fullName>
    </submittedName>
</protein>
<keyword evidence="6" id="KW-0804">Transcription</keyword>
<dbReference type="EMBL" id="PYLO01000006">
    <property type="protein sequence ID" value="PST35922.1"/>
    <property type="molecule type" value="Genomic_DNA"/>
</dbReference>
<dbReference type="PANTHER" id="PTHR36432:SF1">
    <property type="entry name" value="STAGE V SPORULATION PROTEIN T"/>
    <property type="match status" value="1"/>
</dbReference>
<dbReference type="InterPro" id="IPR029016">
    <property type="entry name" value="GAF-like_dom_sf"/>
</dbReference>
<dbReference type="Pfam" id="PF15714">
    <property type="entry name" value="SpoVT_C"/>
    <property type="match status" value="1"/>
</dbReference>
<evidence type="ECO:0000256" key="1">
    <source>
        <dbReference type="ARBA" id="ARBA00022491"/>
    </source>
</evidence>
<feature type="domain" description="SpoVT-AbrB" evidence="8">
    <location>
        <begin position="5"/>
        <end position="51"/>
    </location>
</feature>
<keyword evidence="3" id="KW-0805">Transcription regulation</keyword>
<evidence type="ECO:0000256" key="2">
    <source>
        <dbReference type="ARBA" id="ARBA00022969"/>
    </source>
</evidence>
<dbReference type="InterPro" id="IPR014213">
    <property type="entry name" value="SpoVT"/>
</dbReference>
<dbReference type="PIRSF" id="PIRSF026579">
    <property type="entry name" value="Spore_V_T"/>
    <property type="match status" value="1"/>
</dbReference>
<dbReference type="GeneID" id="79841474"/>
<dbReference type="InterPro" id="IPR052731">
    <property type="entry name" value="B_subtilis_Trans_State_Reg"/>
</dbReference>
<dbReference type="Gene3D" id="3.30.450.40">
    <property type="match status" value="1"/>
</dbReference>
<name>A0A2T3FKY7_9CLOT</name>
<evidence type="ECO:0000256" key="3">
    <source>
        <dbReference type="ARBA" id="ARBA00023015"/>
    </source>
</evidence>
<proteinExistence type="predicted"/>
<reference evidence="9 10" key="1">
    <citation type="submission" date="2018-03" db="EMBL/GenBank/DDBJ databases">
        <title>Lachnoclostridium SNUG30386 gen.nov., sp.nov., isolated from human faeces.</title>
        <authorList>
            <person name="Seo B."/>
            <person name="Jeon K."/>
            <person name="Ko G."/>
        </authorList>
    </citation>
    <scope>NUCLEOTIDE SEQUENCE [LARGE SCALE GENOMIC DNA]</scope>
    <source>
        <strain evidence="9 10">SNUG30386</strain>
    </source>
</reference>
<keyword evidence="1" id="KW-0678">Repressor</keyword>
<evidence type="ECO:0000256" key="5">
    <source>
        <dbReference type="ARBA" id="ARBA00023159"/>
    </source>
</evidence>
<evidence type="ECO:0000313" key="10">
    <source>
        <dbReference type="Proteomes" id="UP000241048"/>
    </source>
</evidence>
<dbReference type="Gene3D" id="2.10.260.10">
    <property type="match status" value="1"/>
</dbReference>
<evidence type="ECO:0000256" key="6">
    <source>
        <dbReference type="ARBA" id="ARBA00023163"/>
    </source>
</evidence>
<dbReference type="AlphaFoldDB" id="A0A2T3FKY7"/>
<dbReference type="InterPro" id="IPR007159">
    <property type="entry name" value="SpoVT-AbrB_dom"/>
</dbReference>
<dbReference type="GO" id="GO:0003677">
    <property type="term" value="F:DNA binding"/>
    <property type="evidence" value="ECO:0007669"/>
    <property type="project" value="UniProtKB-UniRule"/>
</dbReference>
<evidence type="ECO:0000259" key="8">
    <source>
        <dbReference type="PROSITE" id="PS51740"/>
    </source>
</evidence>
<dbReference type="RefSeq" id="WP_107001695.1">
    <property type="nucleotide sequence ID" value="NZ_DBFCBK010000013.1"/>
</dbReference>